<dbReference type="AlphaFoldDB" id="A0A816IVJ5"/>
<proteinExistence type="inferred from homology"/>
<dbReference type="Gene3D" id="3.40.395.10">
    <property type="entry name" value="Adenoviral Proteinase, Chain A"/>
    <property type="match status" value="1"/>
</dbReference>
<dbReference type="GO" id="GO:0006508">
    <property type="term" value="P:proteolysis"/>
    <property type="evidence" value="ECO:0007669"/>
    <property type="project" value="UniProtKB-KW"/>
</dbReference>
<gene>
    <name evidence="6" type="ORF">DARMORV10_C09P22720.1</name>
</gene>
<dbReference type="EMBL" id="HG994373">
    <property type="protein sequence ID" value="CAF1726146.1"/>
    <property type="molecule type" value="Genomic_DNA"/>
</dbReference>
<organism evidence="6">
    <name type="scientific">Brassica napus</name>
    <name type="common">Rape</name>
    <dbReference type="NCBI Taxonomy" id="3708"/>
    <lineage>
        <taxon>Eukaryota</taxon>
        <taxon>Viridiplantae</taxon>
        <taxon>Streptophyta</taxon>
        <taxon>Embryophyta</taxon>
        <taxon>Tracheophyta</taxon>
        <taxon>Spermatophyta</taxon>
        <taxon>Magnoliopsida</taxon>
        <taxon>eudicotyledons</taxon>
        <taxon>Gunneridae</taxon>
        <taxon>Pentapetalae</taxon>
        <taxon>rosids</taxon>
        <taxon>malvids</taxon>
        <taxon>Brassicales</taxon>
        <taxon>Brassicaceae</taxon>
        <taxon>Brassiceae</taxon>
        <taxon>Brassica</taxon>
    </lineage>
</organism>
<dbReference type="GO" id="GO:0008234">
    <property type="term" value="F:cysteine-type peptidase activity"/>
    <property type="evidence" value="ECO:0007669"/>
    <property type="project" value="InterPro"/>
</dbReference>
<keyword evidence="3" id="KW-0378">Hydrolase</keyword>
<accession>A0A816IVJ5</accession>
<evidence type="ECO:0000256" key="2">
    <source>
        <dbReference type="ARBA" id="ARBA00022670"/>
    </source>
</evidence>
<feature type="region of interest" description="Disordered" evidence="4">
    <location>
        <begin position="19"/>
        <end position="170"/>
    </location>
</feature>
<comment type="similarity">
    <text evidence="1">Belongs to the peptidase C48 family.</text>
</comment>
<feature type="compositionally biased region" description="Polar residues" evidence="4">
    <location>
        <begin position="149"/>
        <end position="165"/>
    </location>
</feature>
<dbReference type="Pfam" id="PF02902">
    <property type="entry name" value="Peptidase_C48"/>
    <property type="match status" value="1"/>
</dbReference>
<evidence type="ECO:0000256" key="4">
    <source>
        <dbReference type="SAM" id="MobiDB-lite"/>
    </source>
</evidence>
<reference evidence="6" key="1">
    <citation type="submission" date="2021-01" db="EMBL/GenBank/DDBJ databases">
        <authorList>
            <consortium name="Genoscope - CEA"/>
            <person name="William W."/>
        </authorList>
    </citation>
    <scope>NUCLEOTIDE SEQUENCE</scope>
</reference>
<evidence type="ECO:0000256" key="3">
    <source>
        <dbReference type="ARBA" id="ARBA00022801"/>
    </source>
</evidence>
<dbReference type="InterPro" id="IPR038765">
    <property type="entry name" value="Papain-like_cys_pep_sf"/>
</dbReference>
<protein>
    <submittedName>
        <fullName evidence="6">(rape) hypothetical protein</fullName>
    </submittedName>
</protein>
<dbReference type="SUPFAM" id="SSF54001">
    <property type="entry name" value="Cysteine proteinases"/>
    <property type="match status" value="1"/>
</dbReference>
<sequence>MQLSTTAKIQANQIRYTSLHYPNTHPPSTTPLRTPLPFTNPLNTHPPVHNSPENTSLVHKSPEHTPPVHNSPENTSPIHRSPEHTHPVPNSPQHTSPVHNSPKQTTTVHNSPQHTPSVPPRLEIFEPFSQEPSSLNNPRYDTSSRKDPQQQLNPITPETSPTKSSGFPEHADSVNAFAATATSKRTSAPILNFDQRQDCVDVSDSSPARPTPWHQPSDEECHLAVELRKCPSISALALLVPLPHTQWELFKSTLKSNIQVFHITLSKFDFSNKFILEIAEPQNGRFILMQHMEIFMYMLAGRHKEMLHREALAFTTPLVSGIQELWKRFKPLRRKDLFPWGERLTELVLKAGEKWMEDVTTIYTPMIWADKHWVGLAINLDMGYVEIMDPQPSLNKDKKVSTFMEALLTALLYLVKKVAKPQQTQFRGLEPFYWKRMKDIYINERSGDCGPLIIKFMEFHAHGDPAPHMSGITYIAVDDLHKQYAMDVYKTIVLPAYHAPTFP</sequence>
<dbReference type="PROSITE" id="PS50600">
    <property type="entry name" value="ULP_PROTEASE"/>
    <property type="match status" value="1"/>
</dbReference>
<keyword evidence="2" id="KW-0645">Protease</keyword>
<dbReference type="InterPro" id="IPR003653">
    <property type="entry name" value="Peptidase_C48_C"/>
</dbReference>
<feature type="compositionally biased region" description="Low complexity" evidence="4">
    <location>
        <begin position="30"/>
        <end position="47"/>
    </location>
</feature>
<evidence type="ECO:0000256" key="1">
    <source>
        <dbReference type="ARBA" id="ARBA00005234"/>
    </source>
</evidence>
<dbReference type="Proteomes" id="UP001295469">
    <property type="component" value="Chromosome C09"/>
</dbReference>
<feature type="domain" description="Ubiquitin-like protease family profile" evidence="5">
    <location>
        <begin position="268"/>
        <end position="460"/>
    </location>
</feature>
<feature type="compositionally biased region" description="Polar residues" evidence="4">
    <location>
        <begin position="91"/>
        <end position="116"/>
    </location>
</feature>
<evidence type="ECO:0000259" key="5">
    <source>
        <dbReference type="PROSITE" id="PS50600"/>
    </source>
</evidence>
<evidence type="ECO:0000313" key="6">
    <source>
        <dbReference type="EMBL" id="CAF1726146.1"/>
    </source>
</evidence>
<feature type="compositionally biased region" description="Polar residues" evidence="4">
    <location>
        <begin position="130"/>
        <end position="141"/>
    </location>
</feature>
<name>A0A816IVJ5_BRANA</name>